<evidence type="ECO:0000313" key="1">
    <source>
        <dbReference type="EMBL" id="MDG0791199.1"/>
    </source>
</evidence>
<dbReference type="AlphaFoldDB" id="A0A9X4KGN9"/>
<gene>
    <name evidence="1" type="ORF">OMP38_10200</name>
</gene>
<evidence type="ECO:0000313" key="2">
    <source>
        <dbReference type="Proteomes" id="UP001153387"/>
    </source>
</evidence>
<reference evidence="1 2" key="1">
    <citation type="submission" date="2022-10" db="EMBL/GenBank/DDBJ databases">
        <title>Comparative genomic analysis of Cohnella hashimotonis sp. nov., isolated from the International Space Station.</title>
        <authorList>
            <person name="Simpson A."/>
            <person name="Venkateswaran K."/>
        </authorList>
    </citation>
    <scope>NUCLEOTIDE SEQUENCE [LARGE SCALE GENOMIC DNA]</scope>
    <source>
        <strain evidence="1 2">DSM 18997</strain>
    </source>
</reference>
<keyword evidence="2" id="KW-1185">Reference proteome</keyword>
<dbReference type="RefSeq" id="WP_277564966.1">
    <property type="nucleotide sequence ID" value="NZ_JAPDHZ010000002.1"/>
</dbReference>
<sequence>MSRGAVEYGQLNSTVHQYHLNRVLLQEGTNTIVFRVKDRRTVPDQKYTFYMDSFTLTPSPITYPLTIEGGGGNDQFCAGHPEWQRV</sequence>
<name>A0A9X4KGN9_9BACL</name>
<accession>A0A9X4KGN9</accession>
<protein>
    <submittedName>
        <fullName evidence="1">Uncharacterized protein</fullName>
    </submittedName>
</protein>
<organism evidence="1 2">
    <name type="scientific">Cohnella ginsengisoli</name>
    <dbReference type="NCBI Taxonomy" id="425004"/>
    <lineage>
        <taxon>Bacteria</taxon>
        <taxon>Bacillati</taxon>
        <taxon>Bacillota</taxon>
        <taxon>Bacilli</taxon>
        <taxon>Bacillales</taxon>
        <taxon>Paenibacillaceae</taxon>
        <taxon>Cohnella</taxon>
    </lineage>
</organism>
<proteinExistence type="predicted"/>
<comment type="caution">
    <text evidence="1">The sequence shown here is derived from an EMBL/GenBank/DDBJ whole genome shotgun (WGS) entry which is preliminary data.</text>
</comment>
<dbReference type="EMBL" id="JAPDHZ010000002">
    <property type="protein sequence ID" value="MDG0791199.1"/>
    <property type="molecule type" value="Genomic_DNA"/>
</dbReference>
<dbReference type="Proteomes" id="UP001153387">
    <property type="component" value="Unassembled WGS sequence"/>
</dbReference>